<gene>
    <name evidence="1" type="ORF">CRP01_22390</name>
</gene>
<keyword evidence="2" id="KW-1185">Reference proteome</keyword>
<proteinExistence type="predicted"/>
<dbReference type="AlphaFoldDB" id="A0A2D0N728"/>
<name>A0A2D0N728_FLAN2</name>
<dbReference type="EMBL" id="PDUD01000026">
    <property type="protein sequence ID" value="PHN04314.1"/>
    <property type="molecule type" value="Genomic_DNA"/>
</dbReference>
<dbReference type="Proteomes" id="UP000223913">
    <property type="component" value="Unassembled WGS sequence"/>
</dbReference>
<evidence type="ECO:0000313" key="2">
    <source>
        <dbReference type="Proteomes" id="UP000223913"/>
    </source>
</evidence>
<protein>
    <submittedName>
        <fullName evidence="1">Uncharacterized protein</fullName>
    </submittedName>
</protein>
<evidence type="ECO:0000313" key="1">
    <source>
        <dbReference type="EMBL" id="PHN04314.1"/>
    </source>
</evidence>
<sequence length="62" mass="6699">MGGVIRFQIIAIRFLELNAPGPKWAGIAGTVLFLGINPYIRTNDISDDAAEQIGFPNNPSNL</sequence>
<organism evidence="1 2">
    <name type="scientific">Flavilitoribacter nigricans (strain ATCC 23147 / DSM 23189 / NBRC 102662 / NCIMB 1420 / SS-2)</name>
    <name type="common">Lewinella nigricans</name>
    <dbReference type="NCBI Taxonomy" id="1122177"/>
    <lineage>
        <taxon>Bacteria</taxon>
        <taxon>Pseudomonadati</taxon>
        <taxon>Bacteroidota</taxon>
        <taxon>Saprospiria</taxon>
        <taxon>Saprospirales</taxon>
        <taxon>Lewinellaceae</taxon>
        <taxon>Flavilitoribacter</taxon>
    </lineage>
</organism>
<comment type="caution">
    <text evidence="1">The sequence shown here is derived from an EMBL/GenBank/DDBJ whole genome shotgun (WGS) entry which is preliminary data.</text>
</comment>
<accession>A0A2D0N728</accession>
<reference evidence="1 2" key="1">
    <citation type="submission" date="2017-10" db="EMBL/GenBank/DDBJ databases">
        <title>The draft genome sequence of Lewinella nigricans NBRC 102662.</title>
        <authorList>
            <person name="Wang K."/>
        </authorList>
    </citation>
    <scope>NUCLEOTIDE SEQUENCE [LARGE SCALE GENOMIC DNA]</scope>
    <source>
        <strain evidence="1 2">NBRC 102662</strain>
    </source>
</reference>